<proteinExistence type="predicted"/>
<organism evidence="1">
    <name type="scientific">uncultured Sulfurovum sp</name>
    <dbReference type="NCBI Taxonomy" id="269237"/>
    <lineage>
        <taxon>Bacteria</taxon>
        <taxon>Pseudomonadati</taxon>
        <taxon>Campylobacterota</taxon>
        <taxon>Epsilonproteobacteria</taxon>
        <taxon>Campylobacterales</taxon>
        <taxon>Sulfurovaceae</taxon>
        <taxon>Sulfurovum</taxon>
        <taxon>environmental samples</taxon>
    </lineage>
</organism>
<name>A0A6S6STG1_9BACT</name>
<reference evidence="1" key="1">
    <citation type="submission" date="2020-01" db="EMBL/GenBank/DDBJ databases">
        <authorList>
            <person name="Meier V. D."/>
            <person name="Meier V D."/>
        </authorList>
    </citation>
    <scope>NUCLEOTIDE SEQUENCE</scope>
    <source>
        <strain evidence="1">HLG_WM_MAG_03</strain>
    </source>
</reference>
<dbReference type="AlphaFoldDB" id="A0A6S6STG1"/>
<protein>
    <recommendedName>
        <fullName evidence="2">Phage major capsid protein</fullName>
    </recommendedName>
</protein>
<dbReference type="EMBL" id="CACVAR010000201">
    <property type="protein sequence ID" value="CAA6810471.1"/>
    <property type="molecule type" value="Genomic_DNA"/>
</dbReference>
<evidence type="ECO:0000313" key="1">
    <source>
        <dbReference type="EMBL" id="CAA6810471.1"/>
    </source>
</evidence>
<accession>A0A6S6STG1</accession>
<sequence>MNEKNVKLKFNLDVSGYADFEGRAGEVVSNIFSSSRVLASIIPQTGIKANTSTTLNILDTDVTWSSADCVSTETGDNTDLTPRVINVVRLSDRELICLDKIDAKIPQLQSAGAKNEDLSFENALVELKVAKNAKALEKLAFQGNITGGTGNLALADGWLTIAENESADLAYFATSGASNAGTIIADVDAAIAEMTDEMHEYGATLYMSNAQVAMLSAALVKANLFNFANVTIDNGMMSFQYPGINLTVIGTSGMNSGKFITINDNLSYGTDLDSDKESVEVFYDKYHKELVSDIVFAAGFQYKFPSQVIYIK</sequence>
<gene>
    <name evidence="1" type="ORF">HELGO_WM16090</name>
</gene>
<evidence type="ECO:0008006" key="2">
    <source>
        <dbReference type="Google" id="ProtNLM"/>
    </source>
</evidence>